<dbReference type="FunFam" id="2.30.42.10:FF:000113">
    <property type="entry name" value="Membrane associated guanylate kinase, WW and PDZ domain containing 2"/>
    <property type="match status" value="1"/>
</dbReference>
<keyword evidence="4" id="KW-1185">Reference proteome</keyword>
<feature type="compositionally biased region" description="Basic and acidic residues" evidence="1">
    <location>
        <begin position="658"/>
        <end position="681"/>
    </location>
</feature>
<dbReference type="GO" id="GO:0005886">
    <property type="term" value="C:plasma membrane"/>
    <property type="evidence" value="ECO:0007669"/>
    <property type="project" value="GOC"/>
</dbReference>
<dbReference type="Pfam" id="PF00595">
    <property type="entry name" value="PDZ"/>
    <property type="match status" value="3"/>
</dbReference>
<sequence length="728" mass="79020">MLLYLQVLEHWDSQGGVCAPVLPHSAPYLPWPSTTDSPQGLDLSKPDPYDLYTKSRALYESRQPCLPRPVYPVDPSAEFQEVEVDLHREKSGFGFRILGGEEAGQPVSPEVPEKILIGAIVENSPADKDGRLRPGDELISVDGMSVAGKPHRHVIDLMHVAARTGHVKLTIRRRAQSAGESCPQNGRSPGPVSTQHSSPRSDFNSGNFSNSAGVPQNHAPNTTPSQPSDTVANQASDVIVQRKETEGFGFVIISSLSRPETAAAAAAVPHKIGRIIEGSPAERSGKLKVGDRILAVNNQSIVSMAHADIVKLIKDAGLSVTLRVVTQDETSSTPSAASSEKPSPLAHPSPVAQNNQAETDTPPDTHPSPVNQSSPANQTSPQSQQSLPTQPAAATVQMYTHDGSYRSEVKARQDVKPDIRHPPFTDYRQPPVDYRQPPVAEYTHTHTPLLDYRHTDPRSYTITEYRHTQNFDFFTVELEKSVKGFGFSIRGGREYKMDLFVLRLADDGPAVRNGRMRVGDQIIEINGESTREMTHTRAIELIKSGGNRVRLLLKRGTGQVPEYDSSAPWDPNPTASSSVSEVAPPLESLTNPLPSSHVNPSTEPPHTPLIATDAYESCHQGLKAAEKAGAGSSRGQNRHREGSRARRRSSGGNKGHQNRSDDAKAETSKSRSKERKRDLLKPLRAGVEVNRGGVEGVGIVQQVKGPWKIPGSDKLPSSLRSASSTISR</sequence>
<dbReference type="EMBL" id="JAAGNN010000015">
    <property type="protein sequence ID" value="KAF4079964.1"/>
    <property type="molecule type" value="Genomic_DNA"/>
</dbReference>
<name>A0A7J6AAL8_AMEME</name>
<dbReference type="GO" id="GO:0030425">
    <property type="term" value="C:dendrite"/>
    <property type="evidence" value="ECO:0007669"/>
    <property type="project" value="TreeGrafter"/>
</dbReference>
<feature type="region of interest" description="Disordered" evidence="1">
    <location>
        <begin position="559"/>
        <end position="688"/>
    </location>
</feature>
<dbReference type="GO" id="GO:0031697">
    <property type="term" value="F:beta-1 adrenergic receptor binding"/>
    <property type="evidence" value="ECO:0007669"/>
    <property type="project" value="TreeGrafter"/>
</dbReference>
<dbReference type="InterPro" id="IPR036034">
    <property type="entry name" value="PDZ_sf"/>
</dbReference>
<dbReference type="CDD" id="cd06735">
    <property type="entry name" value="PDZ5_MAGI-1_3-like"/>
    <property type="match status" value="1"/>
</dbReference>
<feature type="domain" description="PDZ" evidence="2">
    <location>
        <begin position="83"/>
        <end position="173"/>
    </location>
</feature>
<accession>A0A7J6AAL8</accession>
<dbReference type="AlphaFoldDB" id="A0A7J6AAL8"/>
<dbReference type="FunFam" id="2.30.42.10:FF:000012">
    <property type="entry name" value="Membrane associated guanylate kinase, WW and PDZ domain containing 1"/>
    <property type="match status" value="1"/>
</dbReference>
<feature type="compositionally biased region" description="Polar residues" evidence="1">
    <location>
        <begin position="368"/>
        <end position="377"/>
    </location>
</feature>
<dbReference type="InterPro" id="IPR001478">
    <property type="entry name" value="PDZ"/>
</dbReference>
<feature type="region of interest" description="Disordered" evidence="1">
    <location>
        <begin position="174"/>
        <end position="233"/>
    </location>
</feature>
<feature type="compositionally biased region" description="Polar residues" evidence="1">
    <location>
        <begin position="588"/>
        <end position="601"/>
    </location>
</feature>
<dbReference type="CDD" id="cd06734">
    <property type="entry name" value="PDZ4_MAGI-1_3-like"/>
    <property type="match status" value="1"/>
</dbReference>
<feature type="region of interest" description="Disordered" evidence="1">
    <location>
        <begin position="703"/>
        <end position="728"/>
    </location>
</feature>
<proteinExistence type="predicted"/>
<feature type="region of interest" description="Disordered" evidence="1">
    <location>
        <begin position="328"/>
        <end position="393"/>
    </location>
</feature>
<evidence type="ECO:0000313" key="3">
    <source>
        <dbReference type="EMBL" id="KAF4079964.1"/>
    </source>
</evidence>
<dbReference type="GO" id="GO:0043113">
    <property type="term" value="P:receptor clustering"/>
    <property type="evidence" value="ECO:0007669"/>
    <property type="project" value="TreeGrafter"/>
</dbReference>
<dbReference type="GO" id="GO:0005911">
    <property type="term" value="C:cell-cell junction"/>
    <property type="evidence" value="ECO:0007669"/>
    <property type="project" value="TreeGrafter"/>
</dbReference>
<dbReference type="Proteomes" id="UP000593565">
    <property type="component" value="Unassembled WGS sequence"/>
</dbReference>
<feature type="compositionally biased region" description="Polar residues" evidence="1">
    <location>
        <begin position="178"/>
        <end position="233"/>
    </location>
</feature>
<dbReference type="PANTHER" id="PTHR10316:SF27">
    <property type="entry name" value="MEMBRANE-ASSOCIATED GUANYLATE KINASE, WW AND PDZ DOMAIN-CONTAINING PROTEIN 2"/>
    <property type="match status" value="1"/>
</dbReference>
<dbReference type="Gene3D" id="2.30.42.10">
    <property type="match status" value="3"/>
</dbReference>
<feature type="compositionally biased region" description="Low complexity" evidence="1">
    <location>
        <begin position="712"/>
        <end position="728"/>
    </location>
</feature>
<dbReference type="GO" id="GO:0030159">
    <property type="term" value="F:signaling receptor complex adaptor activity"/>
    <property type="evidence" value="ECO:0007669"/>
    <property type="project" value="TreeGrafter"/>
</dbReference>
<feature type="compositionally biased region" description="Low complexity" evidence="1">
    <location>
        <begin position="378"/>
        <end position="393"/>
    </location>
</feature>
<feature type="domain" description="PDZ" evidence="2">
    <location>
        <begin position="475"/>
        <end position="557"/>
    </location>
</feature>
<dbReference type="PROSITE" id="PS50106">
    <property type="entry name" value="PDZ"/>
    <property type="match status" value="3"/>
</dbReference>
<protein>
    <recommendedName>
        <fullName evidence="2">PDZ domain-containing protein</fullName>
    </recommendedName>
</protein>
<reference evidence="3 4" key="1">
    <citation type="submission" date="2020-02" db="EMBL/GenBank/DDBJ databases">
        <title>A chromosome-scale genome assembly of the black bullhead catfish (Ameiurus melas).</title>
        <authorList>
            <person name="Wen M."/>
            <person name="Zham M."/>
            <person name="Cabau C."/>
            <person name="Klopp C."/>
            <person name="Donnadieu C."/>
            <person name="Roques C."/>
            <person name="Bouchez O."/>
            <person name="Lampietro C."/>
            <person name="Jouanno E."/>
            <person name="Herpin A."/>
            <person name="Louis A."/>
            <person name="Berthelot C."/>
            <person name="Parey E."/>
            <person name="Roest-Crollius H."/>
            <person name="Braasch I."/>
            <person name="Postlethwait J."/>
            <person name="Robinson-Rechavi M."/>
            <person name="Echchiki A."/>
            <person name="Begum T."/>
            <person name="Montfort J."/>
            <person name="Schartl M."/>
            <person name="Bobe J."/>
            <person name="Guiguen Y."/>
        </authorList>
    </citation>
    <scope>NUCLEOTIDE SEQUENCE [LARGE SCALE GENOMIC DNA]</scope>
    <source>
        <strain evidence="3">M_S1</strain>
        <tissue evidence="3">Blood</tissue>
    </source>
</reference>
<dbReference type="GO" id="GO:0070699">
    <property type="term" value="F:type II activin receptor binding"/>
    <property type="evidence" value="ECO:0007669"/>
    <property type="project" value="TreeGrafter"/>
</dbReference>
<dbReference type="GO" id="GO:0046332">
    <property type="term" value="F:SMAD binding"/>
    <property type="evidence" value="ECO:0007669"/>
    <property type="project" value="TreeGrafter"/>
</dbReference>
<organism evidence="3 4">
    <name type="scientific">Ameiurus melas</name>
    <name type="common">Black bullhead</name>
    <name type="synonym">Silurus melas</name>
    <dbReference type="NCBI Taxonomy" id="219545"/>
    <lineage>
        <taxon>Eukaryota</taxon>
        <taxon>Metazoa</taxon>
        <taxon>Chordata</taxon>
        <taxon>Craniata</taxon>
        <taxon>Vertebrata</taxon>
        <taxon>Euteleostomi</taxon>
        <taxon>Actinopterygii</taxon>
        <taxon>Neopterygii</taxon>
        <taxon>Teleostei</taxon>
        <taxon>Ostariophysi</taxon>
        <taxon>Siluriformes</taxon>
        <taxon>Ictaluridae</taxon>
        <taxon>Ameiurus</taxon>
    </lineage>
</organism>
<comment type="caution">
    <text evidence="3">The sequence shown here is derived from an EMBL/GenBank/DDBJ whole genome shotgun (WGS) entry which is preliminary data.</text>
</comment>
<dbReference type="GO" id="GO:0007165">
    <property type="term" value="P:signal transduction"/>
    <property type="evidence" value="ECO:0007669"/>
    <property type="project" value="TreeGrafter"/>
</dbReference>
<gene>
    <name evidence="3" type="ORF">AMELA_G00184430</name>
</gene>
<dbReference type="GO" id="GO:0005737">
    <property type="term" value="C:cytoplasm"/>
    <property type="evidence" value="ECO:0007669"/>
    <property type="project" value="TreeGrafter"/>
</dbReference>
<feature type="domain" description="PDZ" evidence="2">
    <location>
        <begin position="237"/>
        <end position="328"/>
    </location>
</feature>
<evidence type="ECO:0000256" key="1">
    <source>
        <dbReference type="SAM" id="MobiDB-lite"/>
    </source>
</evidence>
<dbReference type="SUPFAM" id="SSF50156">
    <property type="entry name" value="PDZ domain-like"/>
    <property type="match status" value="3"/>
</dbReference>
<feature type="compositionally biased region" description="Low complexity" evidence="1">
    <location>
        <begin position="329"/>
        <end position="343"/>
    </location>
</feature>
<dbReference type="SMART" id="SM00228">
    <property type="entry name" value="PDZ"/>
    <property type="match status" value="3"/>
</dbReference>
<dbReference type="CDD" id="cd06733">
    <property type="entry name" value="PDZ3_MAGI-1_3-like"/>
    <property type="match status" value="1"/>
</dbReference>
<dbReference type="PANTHER" id="PTHR10316">
    <property type="entry name" value="MEMBRANE ASSOCIATED GUANYLATE KINASE-RELATED"/>
    <property type="match status" value="1"/>
</dbReference>
<evidence type="ECO:0000313" key="4">
    <source>
        <dbReference type="Proteomes" id="UP000593565"/>
    </source>
</evidence>
<evidence type="ECO:0000259" key="2">
    <source>
        <dbReference type="PROSITE" id="PS50106"/>
    </source>
</evidence>